<protein>
    <submittedName>
        <fullName evidence="1">Uncharacterized protein</fullName>
    </submittedName>
</protein>
<name>A0AAV7IB61_COTGL</name>
<comment type="caution">
    <text evidence="1">The sequence shown here is derived from an EMBL/GenBank/DDBJ whole genome shotgun (WGS) entry which is preliminary data.</text>
</comment>
<dbReference type="AlphaFoldDB" id="A0AAV7IB61"/>
<reference evidence="1 2" key="1">
    <citation type="journal article" date="2021" name="J. Hered.">
        <title>A chromosome-level genome assembly of the parasitoid wasp, Cotesia glomerata (Hymenoptera: Braconidae).</title>
        <authorList>
            <person name="Pinto B.J."/>
            <person name="Weis J.J."/>
            <person name="Gamble T."/>
            <person name="Ode P.J."/>
            <person name="Paul R."/>
            <person name="Zaspel J.M."/>
        </authorList>
    </citation>
    <scope>NUCLEOTIDE SEQUENCE [LARGE SCALE GENOMIC DNA]</scope>
    <source>
        <strain evidence="1">CgM1</strain>
    </source>
</reference>
<evidence type="ECO:0000313" key="1">
    <source>
        <dbReference type="EMBL" id="KAH0547336.1"/>
    </source>
</evidence>
<sequence>MSSYFVIKAIPWYHYRTEQDVKKTASVGELPESTNSGDRPLAEVAEVVDSSSLEHACAYHLNRLCWEENVQRVFEKIAV</sequence>
<dbReference type="Proteomes" id="UP000826195">
    <property type="component" value="Unassembled WGS sequence"/>
</dbReference>
<proteinExistence type="predicted"/>
<gene>
    <name evidence="1" type="ORF">KQX54_018745</name>
</gene>
<organism evidence="1 2">
    <name type="scientific">Cotesia glomerata</name>
    <name type="common">Lepidopteran parasitic wasp</name>
    <name type="synonym">Apanteles glomeratus</name>
    <dbReference type="NCBI Taxonomy" id="32391"/>
    <lineage>
        <taxon>Eukaryota</taxon>
        <taxon>Metazoa</taxon>
        <taxon>Ecdysozoa</taxon>
        <taxon>Arthropoda</taxon>
        <taxon>Hexapoda</taxon>
        <taxon>Insecta</taxon>
        <taxon>Pterygota</taxon>
        <taxon>Neoptera</taxon>
        <taxon>Endopterygota</taxon>
        <taxon>Hymenoptera</taxon>
        <taxon>Apocrita</taxon>
        <taxon>Ichneumonoidea</taxon>
        <taxon>Braconidae</taxon>
        <taxon>Microgastrinae</taxon>
        <taxon>Cotesia</taxon>
    </lineage>
</organism>
<accession>A0AAV7IB61</accession>
<dbReference type="EMBL" id="JAHXZJ010002237">
    <property type="protein sequence ID" value="KAH0547336.1"/>
    <property type="molecule type" value="Genomic_DNA"/>
</dbReference>
<keyword evidence="2" id="KW-1185">Reference proteome</keyword>
<evidence type="ECO:0000313" key="2">
    <source>
        <dbReference type="Proteomes" id="UP000826195"/>
    </source>
</evidence>